<feature type="domain" description="Alpha/beta hydrolase fold-3" evidence="3">
    <location>
        <begin position="79"/>
        <end position="299"/>
    </location>
</feature>
<evidence type="ECO:0000256" key="2">
    <source>
        <dbReference type="ARBA" id="ARBA00022801"/>
    </source>
</evidence>
<keyword evidence="2" id="KW-0378">Hydrolase</keyword>
<dbReference type="Proteomes" id="UP000525078">
    <property type="component" value="Unassembled WGS sequence"/>
</dbReference>
<dbReference type="GO" id="GO:0016787">
    <property type="term" value="F:hydrolase activity"/>
    <property type="evidence" value="ECO:0007669"/>
    <property type="project" value="UniProtKB-KW"/>
</dbReference>
<dbReference type="SUPFAM" id="SSF53474">
    <property type="entry name" value="alpha/beta-Hydrolases"/>
    <property type="match status" value="1"/>
</dbReference>
<evidence type="ECO:0000256" key="1">
    <source>
        <dbReference type="ARBA" id="ARBA00010515"/>
    </source>
</evidence>
<dbReference type="EMBL" id="JAATIP010000077">
    <property type="protein sequence ID" value="KAF4377884.1"/>
    <property type="molecule type" value="Genomic_DNA"/>
</dbReference>
<evidence type="ECO:0000313" key="5">
    <source>
        <dbReference type="Proteomes" id="UP000525078"/>
    </source>
</evidence>
<reference evidence="4 5" key="1">
    <citation type="journal article" date="2020" name="bioRxiv">
        <title>Sequence and annotation of 42 cannabis genomes reveals extensive copy number variation in cannabinoid synthesis and pathogen resistance genes.</title>
        <authorList>
            <person name="Mckernan K.J."/>
            <person name="Helbert Y."/>
            <person name="Kane L.T."/>
            <person name="Ebling H."/>
            <person name="Zhang L."/>
            <person name="Liu B."/>
            <person name="Eaton Z."/>
            <person name="Mclaughlin S."/>
            <person name="Kingan S."/>
            <person name="Baybayan P."/>
            <person name="Concepcion G."/>
            <person name="Jordan M."/>
            <person name="Riva A."/>
            <person name="Barbazuk W."/>
            <person name="Harkins T."/>
        </authorList>
    </citation>
    <scope>NUCLEOTIDE SEQUENCE [LARGE SCALE GENOMIC DNA]</scope>
    <source>
        <strain evidence="5">cv. Jamaican Lion 4</strain>
        <tissue evidence="4">Leaf</tissue>
    </source>
</reference>
<proteinExistence type="inferred from homology"/>
<dbReference type="InterPro" id="IPR050466">
    <property type="entry name" value="Carboxylest/Gibb_receptor"/>
</dbReference>
<accession>A0A7J6G4I1</accession>
<evidence type="ECO:0000313" key="4">
    <source>
        <dbReference type="EMBL" id="KAF4377884.1"/>
    </source>
</evidence>
<dbReference type="InterPro" id="IPR013094">
    <property type="entry name" value="AB_hydrolase_3"/>
</dbReference>
<dbReference type="InterPro" id="IPR002168">
    <property type="entry name" value="Lipase_GDXG_HIS_AS"/>
</dbReference>
<evidence type="ECO:0000259" key="3">
    <source>
        <dbReference type="Pfam" id="PF07859"/>
    </source>
</evidence>
<organism evidence="4 5">
    <name type="scientific">Cannabis sativa</name>
    <name type="common">Hemp</name>
    <name type="synonym">Marijuana</name>
    <dbReference type="NCBI Taxonomy" id="3483"/>
    <lineage>
        <taxon>Eukaryota</taxon>
        <taxon>Viridiplantae</taxon>
        <taxon>Streptophyta</taxon>
        <taxon>Embryophyta</taxon>
        <taxon>Tracheophyta</taxon>
        <taxon>Spermatophyta</taxon>
        <taxon>Magnoliopsida</taxon>
        <taxon>eudicotyledons</taxon>
        <taxon>Gunneridae</taxon>
        <taxon>Pentapetalae</taxon>
        <taxon>rosids</taxon>
        <taxon>fabids</taxon>
        <taxon>Rosales</taxon>
        <taxon>Cannabaceae</taxon>
        <taxon>Cannabis</taxon>
    </lineage>
</organism>
<protein>
    <recommendedName>
        <fullName evidence="3">Alpha/beta hydrolase fold-3 domain-containing protein</fullName>
    </recommendedName>
</protein>
<dbReference type="Gene3D" id="3.40.50.1820">
    <property type="entry name" value="alpha/beta hydrolase"/>
    <property type="match status" value="1"/>
</dbReference>
<gene>
    <name evidence="4" type="ORF">F8388_018485</name>
</gene>
<dbReference type="PANTHER" id="PTHR23024:SF546">
    <property type="entry name" value="CARBOXYLESTERASE 120-RELATED"/>
    <property type="match status" value="1"/>
</dbReference>
<dbReference type="Pfam" id="PF07859">
    <property type="entry name" value="Abhydrolase_3"/>
    <property type="match status" value="1"/>
</dbReference>
<comment type="caution">
    <text evidence="4">The sequence shown here is derived from an EMBL/GenBank/DDBJ whole genome shotgun (WGS) entry which is preliminary data.</text>
</comment>
<comment type="similarity">
    <text evidence="1">Belongs to the 'GDXG' lipolytic enzyme family.</text>
</comment>
<dbReference type="AlphaFoldDB" id="A0A7J6G4I1"/>
<dbReference type="PROSITE" id="PS01173">
    <property type="entry name" value="LIPASE_GDXG_HIS"/>
    <property type="match status" value="1"/>
</dbReference>
<dbReference type="InterPro" id="IPR029058">
    <property type="entry name" value="AB_hydrolase_fold"/>
</dbReference>
<name>A0A7J6G4I1_CANSA</name>
<dbReference type="PANTHER" id="PTHR23024">
    <property type="entry name" value="ARYLACETAMIDE DEACETYLASE"/>
    <property type="match status" value="1"/>
</dbReference>
<sequence>MSEPIPIDPYQRLQIVQNGDGTITRLFKFPDAPTLPDPTMSTAPIVLSKDIALDQSKSTWLRVFIPRDALDNKLRLPLIVYFHGGGFILFSAASTVTHNFTFNLAAEIFAIVVSVEYRLAPEHRLPAAYDDAMDALYYIRTADDDWLRNYADLSKCFIMGGSAGGTIAYHAGLRAAAEAQRLRPMRIRGLILHQPFFGGVQRCGSELRLVNDSVLPLCVSDLMWELALPEGVDRDHMYSNPMVSDGSKSLEIIKSLQWKVMVAGWDGDPLYDRQIEFVKMLEKMSVSVVGYFGVGGHHGVEMVDLSKAKLLILAIKSFICP</sequence>